<dbReference type="PANTHER" id="PTHR30329">
    <property type="entry name" value="STATOR ELEMENT OF FLAGELLAR MOTOR COMPLEX"/>
    <property type="match status" value="1"/>
</dbReference>
<feature type="domain" description="OmpA-like" evidence="7">
    <location>
        <begin position="294"/>
        <end position="412"/>
    </location>
</feature>
<protein>
    <submittedName>
        <fullName evidence="8">Tandem-95 repeat protein</fullName>
    </submittedName>
</protein>
<evidence type="ECO:0000256" key="1">
    <source>
        <dbReference type="ARBA" id="ARBA00004442"/>
    </source>
</evidence>
<gene>
    <name evidence="8" type="ORF">FNU76_20460</name>
</gene>
<organism evidence="8 9">
    <name type="scientific">Chitinimonas arctica</name>
    <dbReference type="NCBI Taxonomy" id="2594795"/>
    <lineage>
        <taxon>Bacteria</taxon>
        <taxon>Pseudomonadati</taxon>
        <taxon>Pseudomonadota</taxon>
        <taxon>Betaproteobacteria</taxon>
        <taxon>Neisseriales</taxon>
        <taxon>Chitinibacteraceae</taxon>
        <taxon>Chitinimonas</taxon>
    </lineage>
</organism>
<feature type="chain" id="PRO_5021803024" evidence="6">
    <location>
        <begin position="26"/>
        <end position="759"/>
    </location>
</feature>
<dbReference type="PROSITE" id="PS51123">
    <property type="entry name" value="OMPA_2"/>
    <property type="match status" value="1"/>
</dbReference>
<feature type="signal peptide" evidence="6">
    <location>
        <begin position="1"/>
        <end position="25"/>
    </location>
</feature>
<dbReference type="Gene3D" id="3.30.1330.60">
    <property type="entry name" value="OmpA-like domain"/>
    <property type="match status" value="1"/>
</dbReference>
<evidence type="ECO:0000313" key="8">
    <source>
        <dbReference type="EMBL" id="QDQ28535.1"/>
    </source>
</evidence>
<dbReference type="Gene3D" id="2.60.40.3440">
    <property type="match status" value="1"/>
</dbReference>
<dbReference type="SUPFAM" id="SSF103088">
    <property type="entry name" value="OmpA-like"/>
    <property type="match status" value="1"/>
</dbReference>
<dbReference type="Proteomes" id="UP000317550">
    <property type="component" value="Chromosome"/>
</dbReference>
<dbReference type="InterPro" id="IPR036737">
    <property type="entry name" value="OmpA-like_sf"/>
</dbReference>
<dbReference type="KEGG" id="cari:FNU76_20460"/>
<dbReference type="RefSeq" id="WP_144279918.1">
    <property type="nucleotide sequence ID" value="NZ_CP041730.1"/>
</dbReference>
<evidence type="ECO:0000256" key="3">
    <source>
        <dbReference type="ARBA" id="ARBA00023237"/>
    </source>
</evidence>
<keyword evidence="3" id="KW-0998">Cell outer membrane</keyword>
<dbReference type="GO" id="GO:0009279">
    <property type="term" value="C:cell outer membrane"/>
    <property type="evidence" value="ECO:0007669"/>
    <property type="project" value="UniProtKB-SubCell"/>
</dbReference>
<evidence type="ECO:0000256" key="4">
    <source>
        <dbReference type="PROSITE-ProRule" id="PRU00473"/>
    </source>
</evidence>
<proteinExistence type="predicted"/>
<evidence type="ECO:0000256" key="6">
    <source>
        <dbReference type="SAM" id="SignalP"/>
    </source>
</evidence>
<evidence type="ECO:0000256" key="5">
    <source>
        <dbReference type="SAM" id="MobiDB-lite"/>
    </source>
</evidence>
<dbReference type="Gene3D" id="2.60.40.2810">
    <property type="match status" value="2"/>
</dbReference>
<dbReference type="AlphaFoldDB" id="A0A516SK50"/>
<evidence type="ECO:0000313" key="9">
    <source>
        <dbReference type="Proteomes" id="UP000317550"/>
    </source>
</evidence>
<dbReference type="InterPro" id="IPR006664">
    <property type="entry name" value="OMP_bac"/>
</dbReference>
<feature type="region of interest" description="Disordered" evidence="5">
    <location>
        <begin position="570"/>
        <end position="591"/>
    </location>
</feature>
<dbReference type="Pfam" id="PF17963">
    <property type="entry name" value="Big_9"/>
    <property type="match status" value="3"/>
</dbReference>
<keyword evidence="9" id="KW-1185">Reference proteome</keyword>
<keyword evidence="6" id="KW-0732">Signal</keyword>
<dbReference type="Pfam" id="PF00691">
    <property type="entry name" value="OmpA"/>
    <property type="match status" value="1"/>
</dbReference>
<evidence type="ECO:0000256" key="2">
    <source>
        <dbReference type="ARBA" id="ARBA00023136"/>
    </source>
</evidence>
<accession>A0A516SK50</accession>
<sequence length="759" mass="81678">MLTRTIRPRLPLLLTALLAPLAALADTPPATQGEGALQLIGETARISVGYARGGHFQGELMGVLHEGSDSAWLGEGWFSQSAGGLQLSYHRSVNDEVRKYFIALDQNQKHDRKLTVGTGLEQADWFGNLYLSHGLSGKRLLEQASISTVTEQAGNVAGRPYLDTVTTTTTTKLFERAYEYGLGLRVGHYFADNGLRITSGFDYEWGRQDARQSSLSVAAEKFFIGTPHSIALQLEHSRKTGAAEIKRNDNRAVLSYRYSFGKPNSQPERLYRMVAETRPVAAPKVIPARTEHKLVKTTASMRSDAFFLLGSTTLTDVARSELDKVAALLKNGGREGNIHIVGHTCDLGSDAVNMKLSIKRAEAVREYLLANGAVPADVVVLEGKGEREPKYPAEAATREKNRRVELEFVSVLEKDEEITVPAQTLLAEEAPLSYRREVVEQEPVWLRLALRTPATHKRTVDVYRSKEETRTESRSRSWTNRAPQAVADSYDVLAGSTTAFAVLGNDVDPDSGDTLKLVSVSAPSQGQVSLDGNRLVYQAPAAFNGEVAFSYTVEDSHGATATGNVTVRIGAGQSGPNRAPQAGNDNATTGRNQPVDIAVLANDSDADGDALTLTVATPAHGSAQVQGNQVRYTPATDFVGEDSFSYTVSDGRGGQTSATVRVLVLSSANAAPMARDDSYSVSGVFPRFIAVMENDSDPDGDTTDIVSLTQPVGGSGTVSISGKNIYFVPAHTFLQDTFTYTISDGKGGLSTATVTLIDP</sequence>
<dbReference type="PANTHER" id="PTHR30329:SF21">
    <property type="entry name" value="LIPOPROTEIN YIAD-RELATED"/>
    <property type="match status" value="1"/>
</dbReference>
<name>A0A516SK50_9NEIS</name>
<dbReference type="PRINTS" id="PR01021">
    <property type="entry name" value="OMPADOMAIN"/>
</dbReference>
<dbReference type="CDD" id="cd07185">
    <property type="entry name" value="OmpA_C-like"/>
    <property type="match status" value="1"/>
</dbReference>
<comment type="subcellular location">
    <subcellularLocation>
        <location evidence="1">Cell outer membrane</location>
    </subcellularLocation>
</comment>
<dbReference type="NCBIfam" id="NF012211">
    <property type="entry name" value="tand_rpt_95"/>
    <property type="match status" value="3"/>
</dbReference>
<dbReference type="OrthoDB" id="5241356at2"/>
<dbReference type="InterPro" id="IPR050330">
    <property type="entry name" value="Bact_OuterMem_StrucFunc"/>
</dbReference>
<evidence type="ECO:0000259" key="7">
    <source>
        <dbReference type="PROSITE" id="PS51123"/>
    </source>
</evidence>
<keyword evidence="2 4" id="KW-0472">Membrane</keyword>
<dbReference type="EMBL" id="CP041730">
    <property type="protein sequence ID" value="QDQ28535.1"/>
    <property type="molecule type" value="Genomic_DNA"/>
</dbReference>
<dbReference type="InterPro" id="IPR006665">
    <property type="entry name" value="OmpA-like"/>
</dbReference>
<reference evidence="9" key="1">
    <citation type="submission" date="2019-07" db="EMBL/GenBank/DDBJ databases">
        <title>Chitinimonas sp. nov., isolated from Ny-Alesund, arctica soil.</title>
        <authorList>
            <person name="Xu Q."/>
            <person name="Peng F."/>
        </authorList>
    </citation>
    <scope>NUCLEOTIDE SEQUENCE [LARGE SCALE GENOMIC DNA]</scope>
    <source>
        <strain evidence="9">R3-44</strain>
    </source>
</reference>